<proteinExistence type="inferred from homology"/>
<feature type="compositionally biased region" description="Basic and acidic residues" evidence="4">
    <location>
        <begin position="470"/>
        <end position="533"/>
    </location>
</feature>
<dbReference type="KEGG" id="spu:105439154"/>
<feature type="region of interest" description="Disordered" evidence="4">
    <location>
        <begin position="352"/>
        <end position="550"/>
    </location>
</feature>
<feature type="compositionally biased region" description="Acidic residues" evidence="4">
    <location>
        <begin position="418"/>
        <end position="443"/>
    </location>
</feature>
<evidence type="ECO:0000256" key="4">
    <source>
        <dbReference type="SAM" id="MobiDB-lite"/>
    </source>
</evidence>
<comment type="subcellular location">
    <subcellularLocation>
        <location evidence="1">Endomembrane system</location>
    </subcellularLocation>
</comment>
<reference evidence="6" key="2">
    <citation type="submission" date="2021-01" db="UniProtKB">
        <authorList>
            <consortium name="EnsemblMetazoa"/>
        </authorList>
    </citation>
    <scope>IDENTIFICATION</scope>
</reference>
<dbReference type="InterPro" id="IPR042377">
    <property type="entry name" value="GSDME"/>
</dbReference>
<name>A0A7M7N2T4_STRPU</name>
<dbReference type="InterPro" id="IPR040460">
    <property type="entry name" value="Gasdermin_pore"/>
</dbReference>
<evidence type="ECO:0000313" key="6">
    <source>
        <dbReference type="EnsemblMetazoa" id="XP_030830373"/>
    </source>
</evidence>
<evidence type="ECO:0000256" key="1">
    <source>
        <dbReference type="ARBA" id="ARBA00004308"/>
    </source>
</evidence>
<dbReference type="GO" id="GO:0012501">
    <property type="term" value="P:programmed cell death"/>
    <property type="evidence" value="ECO:0007669"/>
    <property type="project" value="InterPro"/>
</dbReference>
<comment type="similarity">
    <text evidence="2">Belongs to the gasdermin family.</text>
</comment>
<dbReference type="InParanoid" id="A0A7M7N2T4"/>
<dbReference type="Proteomes" id="UP000007110">
    <property type="component" value="Unassembled WGS sequence"/>
</dbReference>
<evidence type="ECO:0000256" key="3">
    <source>
        <dbReference type="ARBA" id="ARBA00023136"/>
    </source>
</evidence>
<feature type="compositionally biased region" description="Basic and acidic residues" evidence="4">
    <location>
        <begin position="379"/>
        <end position="404"/>
    </location>
</feature>
<sequence length="711" mass="80355">MSLFSQVDDSVFHQAASNFVHSVSSSALSNLIASPSLSDASNCRPYHIVIKKNKKYFWNHVSLFPMPFTLSDILDDDGAERFDEVGSTEAVLVNFERSLRIKAGGKVEASLAMEIAGFELDANRRIVVSVDFGKIVEKSLDIPQLANSVIGRKVNLEKDFIKEVMSKKRQTLCLVVATLSPEADSKITTKVKTSGSADVKTGVKVPIEPAETIGLEASARSNRKRTLEIPSNTPLAFRMLEILVRPDRSIQLMHLPKSEGGFKNIKDDKKPKPDLLPNLEIDSASELDLQSTHDDIRITSSLVIKDEDDERMAEEEEEMEDTTTSVVKATNTVIVCLVRHPDEQMVVEDLEEENEDLVEMKEDSQAENKSMKEEEEGNELEKNDQPEDGLGKENKSEEEGHKTDEDELQEKEEKEIVVEPEEEEVEKDEEVKEVEEEEEEEEELGSRVSTEDGADYTGGDRPESVTSSCRVHDSVESGEVVEKEPEKEQEREQEEKKEEKEKELEKEQEKEQEEKKEDKDKEQEDKQEDEKELGSIVGEDGSDYSGGDHLETVASCRVHGSVESVDIMSDSSTSPIMFNVAYESDYESHTCSDDSDNGDDFEQTPDKSDVADDDDDGFEDKEDDDQFDIREWIAGVEAEEEDEVIEEGEWKMGLSAVRVARTYNDLVDEIEYVVEKENLTKDESFLRYAIRTSWMRKMGWDTSLVPEVDDE</sequence>
<reference evidence="7" key="1">
    <citation type="submission" date="2015-02" db="EMBL/GenBank/DDBJ databases">
        <title>Genome sequencing for Strongylocentrotus purpuratus.</title>
        <authorList>
            <person name="Murali S."/>
            <person name="Liu Y."/>
            <person name="Vee V."/>
            <person name="English A."/>
            <person name="Wang M."/>
            <person name="Skinner E."/>
            <person name="Han Y."/>
            <person name="Muzny D.M."/>
            <person name="Worley K.C."/>
            <person name="Gibbs R.A."/>
        </authorList>
    </citation>
    <scope>NUCLEOTIDE SEQUENCE</scope>
</reference>
<feature type="compositionally biased region" description="Basic and acidic residues" evidence="4">
    <location>
        <begin position="358"/>
        <end position="372"/>
    </location>
</feature>
<evidence type="ECO:0000256" key="2">
    <source>
        <dbReference type="ARBA" id="ARBA00009279"/>
    </source>
</evidence>
<evidence type="ECO:0000259" key="5">
    <source>
        <dbReference type="Pfam" id="PF04598"/>
    </source>
</evidence>
<protein>
    <recommendedName>
        <fullName evidence="5">Gasdermin pore forming domain-containing protein</fullName>
    </recommendedName>
</protein>
<keyword evidence="7" id="KW-1185">Reference proteome</keyword>
<dbReference type="GO" id="GO:0005737">
    <property type="term" value="C:cytoplasm"/>
    <property type="evidence" value="ECO:0000318"/>
    <property type="project" value="GO_Central"/>
</dbReference>
<evidence type="ECO:0000313" key="7">
    <source>
        <dbReference type="Proteomes" id="UP000007110"/>
    </source>
</evidence>
<accession>A0A7M7N2T4</accession>
<keyword evidence="3" id="KW-0472">Membrane</keyword>
<feature type="compositionally biased region" description="Acidic residues" evidence="4">
    <location>
        <begin position="593"/>
        <end position="603"/>
    </location>
</feature>
<dbReference type="RefSeq" id="XP_030830373.1">
    <property type="nucleotide sequence ID" value="XM_030974513.1"/>
</dbReference>
<dbReference type="OMA" id="DYESHTC"/>
<feature type="compositionally biased region" description="Acidic residues" evidence="4">
    <location>
        <begin position="611"/>
        <end position="626"/>
    </location>
</feature>
<dbReference type="PANTHER" id="PTHR15207">
    <property type="entry name" value="NONSYNDROMIC HEARING IMPAIRMENT PROTEIN"/>
    <property type="match status" value="1"/>
</dbReference>
<dbReference type="GeneID" id="105439154"/>
<dbReference type="EnsemblMetazoa" id="XM_030974513">
    <property type="protein sequence ID" value="XP_030830373"/>
    <property type="gene ID" value="LOC105439154"/>
</dbReference>
<dbReference type="AlphaFoldDB" id="A0A7M7N2T4"/>
<dbReference type="Pfam" id="PF04598">
    <property type="entry name" value="Gasdermin"/>
    <property type="match status" value="1"/>
</dbReference>
<organism evidence="6 7">
    <name type="scientific">Strongylocentrotus purpuratus</name>
    <name type="common">Purple sea urchin</name>
    <dbReference type="NCBI Taxonomy" id="7668"/>
    <lineage>
        <taxon>Eukaryota</taxon>
        <taxon>Metazoa</taxon>
        <taxon>Echinodermata</taxon>
        <taxon>Eleutherozoa</taxon>
        <taxon>Echinozoa</taxon>
        <taxon>Echinoidea</taxon>
        <taxon>Euechinoidea</taxon>
        <taxon>Echinacea</taxon>
        <taxon>Camarodonta</taxon>
        <taxon>Echinidea</taxon>
        <taxon>Strongylocentrotidae</taxon>
        <taxon>Strongylocentrotus</taxon>
    </lineage>
</organism>
<feature type="region of interest" description="Disordered" evidence="4">
    <location>
        <begin position="587"/>
        <end position="626"/>
    </location>
</feature>
<dbReference type="OrthoDB" id="6283708at2759"/>
<dbReference type="GO" id="GO:0012505">
    <property type="term" value="C:endomembrane system"/>
    <property type="evidence" value="ECO:0007669"/>
    <property type="project" value="UniProtKB-SubCell"/>
</dbReference>
<feature type="domain" description="Gasdermin pore forming" evidence="5">
    <location>
        <begin position="12"/>
        <end position="263"/>
    </location>
</feature>
<dbReference type="PANTHER" id="PTHR15207:SF3">
    <property type="entry name" value="DEAFNESS, AUTOSOMAL DOMINANT 5-RELATED"/>
    <property type="match status" value="1"/>
</dbReference>